<protein>
    <submittedName>
        <fullName evidence="2">Elongation factor G</fullName>
    </submittedName>
</protein>
<keyword evidence="3" id="KW-1185">Reference proteome</keyword>
<dbReference type="GO" id="GO:0005829">
    <property type="term" value="C:cytosol"/>
    <property type="evidence" value="ECO:0007669"/>
    <property type="project" value="TreeGrafter"/>
</dbReference>
<reference evidence="2 3" key="1">
    <citation type="submission" date="2019-04" db="EMBL/GenBank/DDBJ databases">
        <title>Draft genome of the big-headed turtle Platysternon megacephalum.</title>
        <authorList>
            <person name="Gong S."/>
        </authorList>
    </citation>
    <scope>NUCLEOTIDE SEQUENCE [LARGE SCALE GENOMIC DNA]</scope>
    <source>
        <strain evidence="2">DO16091913</strain>
        <tissue evidence="2">Muscle</tissue>
    </source>
</reference>
<dbReference type="OrthoDB" id="10256725at2759"/>
<dbReference type="Gene3D" id="3.30.540.10">
    <property type="entry name" value="Fructose-1,6-Bisphosphatase, subunit A, domain 1"/>
    <property type="match status" value="1"/>
</dbReference>
<keyword evidence="2" id="KW-0251">Elongation factor</keyword>
<comment type="caution">
    <text evidence="2">The sequence shown here is derived from an EMBL/GenBank/DDBJ whole genome shotgun (WGS) entry which is preliminary data.</text>
</comment>
<reference evidence="2 3" key="2">
    <citation type="submission" date="2019-04" db="EMBL/GenBank/DDBJ databases">
        <title>The genome sequence of big-headed turtle.</title>
        <authorList>
            <person name="Gong S."/>
        </authorList>
    </citation>
    <scope>NUCLEOTIDE SEQUENCE [LARGE SCALE GENOMIC DNA]</scope>
    <source>
        <strain evidence="2">DO16091913</strain>
        <tissue evidence="2">Muscle</tissue>
    </source>
</reference>
<name>A0A4D9DGZ4_9SAUR</name>
<accession>A0A4D9DGZ4</accession>
<dbReference type="AlphaFoldDB" id="A0A4D9DGZ4"/>
<keyword evidence="2" id="KW-0648">Protein biosynthesis</keyword>
<dbReference type="SUPFAM" id="SSF56655">
    <property type="entry name" value="Carbohydrate phosphatase"/>
    <property type="match status" value="1"/>
</dbReference>
<dbReference type="STRING" id="55544.A0A4D9DGZ4"/>
<dbReference type="InterPro" id="IPR033391">
    <property type="entry name" value="FBPase_N"/>
</dbReference>
<proteinExistence type="predicted"/>
<dbReference type="EMBL" id="QXTE01016194">
    <property type="protein sequence ID" value="TFJ95049.1"/>
    <property type="molecule type" value="Genomic_DNA"/>
</dbReference>
<dbReference type="GO" id="GO:0006002">
    <property type="term" value="P:fructose 6-phosphate metabolic process"/>
    <property type="evidence" value="ECO:0007669"/>
    <property type="project" value="TreeGrafter"/>
</dbReference>
<evidence type="ECO:0000313" key="3">
    <source>
        <dbReference type="Proteomes" id="UP000297703"/>
    </source>
</evidence>
<evidence type="ECO:0000313" key="2">
    <source>
        <dbReference type="EMBL" id="TFJ95049.1"/>
    </source>
</evidence>
<evidence type="ECO:0000259" key="1">
    <source>
        <dbReference type="Pfam" id="PF00316"/>
    </source>
</evidence>
<dbReference type="GO" id="GO:0003746">
    <property type="term" value="F:translation elongation factor activity"/>
    <property type="evidence" value="ECO:0007669"/>
    <property type="project" value="UniProtKB-KW"/>
</dbReference>
<organism evidence="2 3">
    <name type="scientific">Platysternon megacephalum</name>
    <name type="common">big-headed turtle</name>
    <dbReference type="NCBI Taxonomy" id="55544"/>
    <lineage>
        <taxon>Eukaryota</taxon>
        <taxon>Metazoa</taxon>
        <taxon>Chordata</taxon>
        <taxon>Craniata</taxon>
        <taxon>Vertebrata</taxon>
        <taxon>Euteleostomi</taxon>
        <taxon>Archelosauria</taxon>
        <taxon>Testudinata</taxon>
        <taxon>Testudines</taxon>
        <taxon>Cryptodira</taxon>
        <taxon>Durocryptodira</taxon>
        <taxon>Testudinoidea</taxon>
        <taxon>Platysternidae</taxon>
        <taxon>Platysternon</taxon>
    </lineage>
</organism>
<dbReference type="PANTHER" id="PTHR11556:SF11">
    <property type="entry name" value="FRUCTOSE-1,6-BISPHOSPHATASE 1"/>
    <property type="match status" value="1"/>
</dbReference>
<dbReference type="GO" id="GO:0030388">
    <property type="term" value="P:fructose 1,6-bisphosphate metabolic process"/>
    <property type="evidence" value="ECO:0007669"/>
    <property type="project" value="TreeGrafter"/>
</dbReference>
<dbReference type="GO" id="GO:0042132">
    <property type="term" value="F:fructose 1,6-bisphosphate 1-phosphatase activity"/>
    <property type="evidence" value="ECO:0007669"/>
    <property type="project" value="TreeGrafter"/>
</dbReference>
<dbReference type="InterPro" id="IPR000146">
    <property type="entry name" value="FBPase_class-1"/>
</dbReference>
<dbReference type="GO" id="GO:0006000">
    <property type="term" value="P:fructose metabolic process"/>
    <property type="evidence" value="ECO:0007669"/>
    <property type="project" value="TreeGrafter"/>
</dbReference>
<dbReference type="GO" id="GO:0006094">
    <property type="term" value="P:gluconeogenesis"/>
    <property type="evidence" value="ECO:0007669"/>
    <property type="project" value="TreeGrafter"/>
</dbReference>
<dbReference type="GO" id="GO:0005986">
    <property type="term" value="P:sucrose biosynthetic process"/>
    <property type="evidence" value="ECO:0007669"/>
    <property type="project" value="TreeGrafter"/>
</dbReference>
<sequence length="77" mass="8254">MTDQSPFDTNVVTLTRFVMEEGRRAQGTGELTQLLNAVCTAVKAISTAVRKAGIAHLLTEVIGNKISTPLKTKTPVL</sequence>
<feature type="domain" description="Fructose-1-6-bisphosphatase class I N-terminal" evidence="1">
    <location>
        <begin position="13"/>
        <end position="59"/>
    </location>
</feature>
<dbReference type="Pfam" id="PF00316">
    <property type="entry name" value="FBPase"/>
    <property type="match status" value="1"/>
</dbReference>
<dbReference type="Proteomes" id="UP000297703">
    <property type="component" value="Unassembled WGS sequence"/>
</dbReference>
<gene>
    <name evidence="2" type="ORF">DR999_PMT23571</name>
</gene>
<dbReference type="PANTHER" id="PTHR11556">
    <property type="entry name" value="FRUCTOSE-1,6-BISPHOSPHATASE-RELATED"/>
    <property type="match status" value="1"/>
</dbReference>